<dbReference type="RefSeq" id="WP_221007397.1">
    <property type="nucleotide sequence ID" value="NZ_CP081150.1"/>
</dbReference>
<evidence type="ECO:0000313" key="1">
    <source>
        <dbReference type="EMBL" id="QZA78877.1"/>
    </source>
</evidence>
<dbReference type="EMBL" id="CP081150">
    <property type="protein sequence ID" value="QZA78877.1"/>
    <property type="molecule type" value="Genomic_DNA"/>
</dbReference>
<reference evidence="1 2" key="1">
    <citation type="submission" date="2021-08" db="EMBL/GenBank/DDBJ databases">
        <title>complete genome sequencing of Deefgea sp. D25.</title>
        <authorList>
            <person name="Bae J.-W."/>
            <person name="Gim D.-H."/>
        </authorList>
    </citation>
    <scope>NUCLEOTIDE SEQUENCE [LARGE SCALE GENOMIC DNA]</scope>
    <source>
        <strain evidence="1 2">D25</strain>
    </source>
</reference>
<protein>
    <submittedName>
        <fullName evidence="1">Uncharacterized protein</fullName>
    </submittedName>
</protein>
<accession>A0ABX8Z8G0</accession>
<organism evidence="1 2">
    <name type="scientific">Deefgea tanakiae</name>
    <dbReference type="NCBI Taxonomy" id="2865840"/>
    <lineage>
        <taxon>Bacteria</taxon>
        <taxon>Pseudomonadati</taxon>
        <taxon>Pseudomonadota</taxon>
        <taxon>Betaproteobacteria</taxon>
        <taxon>Neisseriales</taxon>
        <taxon>Chitinibacteraceae</taxon>
        <taxon>Deefgea</taxon>
    </lineage>
</organism>
<gene>
    <name evidence="1" type="ORF">K4H28_05610</name>
</gene>
<name>A0ABX8Z8G0_9NEIS</name>
<sequence length="60" mass="7080">MSKKNKDTVKDEVLVLNNKQHEKALKTLHVELVHLQCWVEERGLKANKSQCFTWNCLNCR</sequence>
<dbReference type="Proteomes" id="UP000825679">
    <property type="component" value="Chromosome"/>
</dbReference>
<keyword evidence="2" id="KW-1185">Reference proteome</keyword>
<evidence type="ECO:0000313" key="2">
    <source>
        <dbReference type="Proteomes" id="UP000825679"/>
    </source>
</evidence>
<proteinExistence type="predicted"/>